<dbReference type="GO" id="GO:0098632">
    <property type="term" value="F:cell-cell adhesion mediator activity"/>
    <property type="evidence" value="ECO:0007669"/>
    <property type="project" value="TreeGrafter"/>
</dbReference>
<dbReference type="GO" id="GO:0007411">
    <property type="term" value="P:axon guidance"/>
    <property type="evidence" value="ECO:0007669"/>
    <property type="project" value="TreeGrafter"/>
</dbReference>
<dbReference type="Gene3D" id="2.60.40.10">
    <property type="entry name" value="Immunoglobulins"/>
    <property type="match status" value="1"/>
</dbReference>
<dbReference type="GO" id="GO:0030424">
    <property type="term" value="C:axon"/>
    <property type="evidence" value="ECO:0007669"/>
    <property type="project" value="TreeGrafter"/>
</dbReference>
<dbReference type="InterPro" id="IPR013106">
    <property type="entry name" value="Ig_V-set"/>
</dbReference>
<sequence>AVLEGSESRVTKLTNGNLLIKDLQLSDTGVYKCMASNNMGNSSSSGHLTVVTRTVISIPPSDIHVDINSTAFLAC</sequence>
<evidence type="ECO:0000256" key="1">
    <source>
        <dbReference type="ARBA" id="ARBA00023319"/>
    </source>
</evidence>
<dbReference type="InterPro" id="IPR036179">
    <property type="entry name" value="Ig-like_dom_sf"/>
</dbReference>
<dbReference type="EMBL" id="HACG01004850">
    <property type="protein sequence ID" value="CEK51715.1"/>
    <property type="molecule type" value="Transcribed_RNA"/>
</dbReference>
<dbReference type="AlphaFoldDB" id="A0A0B6Y8C6"/>
<dbReference type="PANTHER" id="PTHR10075:SF100">
    <property type="entry name" value="FASCICLIN-2"/>
    <property type="match status" value="1"/>
</dbReference>
<dbReference type="InterPro" id="IPR013783">
    <property type="entry name" value="Ig-like_fold"/>
</dbReference>
<dbReference type="SUPFAM" id="SSF48726">
    <property type="entry name" value="Immunoglobulin"/>
    <property type="match status" value="1"/>
</dbReference>
<dbReference type="GO" id="GO:0070593">
    <property type="term" value="P:dendrite self-avoidance"/>
    <property type="evidence" value="ECO:0007669"/>
    <property type="project" value="TreeGrafter"/>
</dbReference>
<protein>
    <recommendedName>
        <fullName evidence="2">Ig-like domain-containing protein</fullName>
    </recommendedName>
</protein>
<name>A0A0B6Y8C6_9EUPU</name>
<gene>
    <name evidence="3" type="primary">ORF14186</name>
</gene>
<reference evidence="3" key="1">
    <citation type="submission" date="2014-12" db="EMBL/GenBank/DDBJ databases">
        <title>Insight into the proteome of Arion vulgaris.</title>
        <authorList>
            <person name="Aradska J."/>
            <person name="Bulat T."/>
            <person name="Smidak R."/>
            <person name="Sarate P."/>
            <person name="Gangsoo J."/>
            <person name="Sialana F."/>
            <person name="Bilban M."/>
            <person name="Lubec G."/>
        </authorList>
    </citation>
    <scope>NUCLEOTIDE SEQUENCE</scope>
    <source>
        <tissue evidence="3">Skin</tissue>
    </source>
</reference>
<proteinExistence type="predicted"/>
<feature type="non-terminal residue" evidence="3">
    <location>
        <position position="1"/>
    </location>
</feature>
<feature type="domain" description="Ig-like" evidence="2">
    <location>
        <begin position="1"/>
        <end position="49"/>
    </location>
</feature>
<evidence type="ECO:0000313" key="3">
    <source>
        <dbReference type="EMBL" id="CEK51715.1"/>
    </source>
</evidence>
<dbReference type="PANTHER" id="PTHR10075">
    <property type="entry name" value="BASIGIN RELATED"/>
    <property type="match status" value="1"/>
</dbReference>
<dbReference type="GO" id="GO:0005886">
    <property type="term" value="C:plasma membrane"/>
    <property type="evidence" value="ECO:0007669"/>
    <property type="project" value="TreeGrafter"/>
</dbReference>
<organism evidence="3">
    <name type="scientific">Arion vulgaris</name>
    <dbReference type="NCBI Taxonomy" id="1028688"/>
    <lineage>
        <taxon>Eukaryota</taxon>
        <taxon>Metazoa</taxon>
        <taxon>Spiralia</taxon>
        <taxon>Lophotrochozoa</taxon>
        <taxon>Mollusca</taxon>
        <taxon>Gastropoda</taxon>
        <taxon>Heterobranchia</taxon>
        <taxon>Euthyneura</taxon>
        <taxon>Panpulmonata</taxon>
        <taxon>Eupulmonata</taxon>
        <taxon>Stylommatophora</taxon>
        <taxon>Helicina</taxon>
        <taxon>Arionoidea</taxon>
        <taxon>Arionidae</taxon>
        <taxon>Arion</taxon>
    </lineage>
</organism>
<keyword evidence="1" id="KW-0393">Immunoglobulin domain</keyword>
<dbReference type="Pfam" id="PF07686">
    <property type="entry name" value="V-set"/>
    <property type="match status" value="1"/>
</dbReference>
<dbReference type="InterPro" id="IPR007110">
    <property type="entry name" value="Ig-like_dom"/>
</dbReference>
<feature type="non-terminal residue" evidence="3">
    <location>
        <position position="75"/>
    </location>
</feature>
<accession>A0A0B6Y8C6</accession>
<dbReference type="PROSITE" id="PS50835">
    <property type="entry name" value="IG_LIKE"/>
    <property type="match status" value="1"/>
</dbReference>
<evidence type="ECO:0000259" key="2">
    <source>
        <dbReference type="PROSITE" id="PS50835"/>
    </source>
</evidence>
<dbReference type="GO" id="GO:0007156">
    <property type="term" value="P:homophilic cell adhesion via plasma membrane adhesion molecules"/>
    <property type="evidence" value="ECO:0007669"/>
    <property type="project" value="TreeGrafter"/>
</dbReference>